<name>A0A504YHQ7_FASGI</name>
<evidence type="ECO:0000256" key="1">
    <source>
        <dbReference type="SAM" id="MobiDB-lite"/>
    </source>
</evidence>
<comment type="caution">
    <text evidence="2">The sequence shown here is derived from an EMBL/GenBank/DDBJ whole genome shotgun (WGS) entry which is preliminary data.</text>
</comment>
<dbReference type="Proteomes" id="UP000316759">
    <property type="component" value="Unassembled WGS sequence"/>
</dbReference>
<protein>
    <submittedName>
        <fullName evidence="2">Uncharacterized protein</fullName>
    </submittedName>
</protein>
<proteinExistence type="predicted"/>
<evidence type="ECO:0000313" key="2">
    <source>
        <dbReference type="EMBL" id="TPP61272.1"/>
    </source>
</evidence>
<accession>A0A504YHQ7</accession>
<reference evidence="2 3" key="1">
    <citation type="submission" date="2019-04" db="EMBL/GenBank/DDBJ databases">
        <title>Annotation for the trematode Fasciola gigantica.</title>
        <authorList>
            <person name="Choi Y.-J."/>
        </authorList>
    </citation>
    <scope>NUCLEOTIDE SEQUENCE [LARGE SCALE GENOMIC DNA]</scope>
    <source>
        <strain evidence="2">Uganda_cow_1</strain>
    </source>
</reference>
<organism evidence="2 3">
    <name type="scientific">Fasciola gigantica</name>
    <name type="common">Giant liver fluke</name>
    <dbReference type="NCBI Taxonomy" id="46835"/>
    <lineage>
        <taxon>Eukaryota</taxon>
        <taxon>Metazoa</taxon>
        <taxon>Spiralia</taxon>
        <taxon>Lophotrochozoa</taxon>
        <taxon>Platyhelminthes</taxon>
        <taxon>Trematoda</taxon>
        <taxon>Digenea</taxon>
        <taxon>Plagiorchiida</taxon>
        <taxon>Echinostomata</taxon>
        <taxon>Echinostomatoidea</taxon>
        <taxon>Fasciolidae</taxon>
        <taxon>Fasciola</taxon>
    </lineage>
</organism>
<keyword evidence="3" id="KW-1185">Reference proteome</keyword>
<feature type="region of interest" description="Disordered" evidence="1">
    <location>
        <begin position="1"/>
        <end position="21"/>
    </location>
</feature>
<dbReference type="AlphaFoldDB" id="A0A504YHQ7"/>
<dbReference type="EMBL" id="SUNJ01008388">
    <property type="protein sequence ID" value="TPP61272.1"/>
    <property type="molecule type" value="Genomic_DNA"/>
</dbReference>
<evidence type="ECO:0000313" key="3">
    <source>
        <dbReference type="Proteomes" id="UP000316759"/>
    </source>
</evidence>
<sequence>MQTNSDKSLSAPDLERYTTESEETMDLLKEFKECLQMLECNSNMKSGKYEDQYARASTVEEKPSGGESPLVERSLQLYTLAFGASAPAVSGFDTPSFPSNKITGCQKFSEAPISHSLTLSQREIIYFDGNPKKYIHEKF</sequence>
<gene>
    <name evidence="2" type="ORF">FGIG_05398</name>
</gene>